<dbReference type="InterPro" id="IPR024618">
    <property type="entry name" value="DUF3857"/>
</dbReference>
<dbReference type="Pfam" id="PF01841">
    <property type="entry name" value="Transglut_core"/>
    <property type="match status" value="1"/>
</dbReference>
<proteinExistence type="predicted"/>
<name>A0ABU2YC75_9FLAO</name>
<dbReference type="Proteomes" id="UP001254488">
    <property type="component" value="Unassembled WGS sequence"/>
</dbReference>
<evidence type="ECO:0000259" key="3">
    <source>
        <dbReference type="Pfam" id="PF12969"/>
    </source>
</evidence>
<keyword evidence="5" id="KW-1185">Reference proteome</keyword>
<dbReference type="Gene3D" id="2.60.40.3140">
    <property type="match status" value="1"/>
</dbReference>
<evidence type="ECO:0000313" key="4">
    <source>
        <dbReference type="EMBL" id="MDT0555787.1"/>
    </source>
</evidence>
<feature type="domain" description="DUF3857" evidence="3">
    <location>
        <begin position="56"/>
        <end position="212"/>
    </location>
</feature>
<reference evidence="4 5" key="1">
    <citation type="submission" date="2023-09" db="EMBL/GenBank/DDBJ databases">
        <authorList>
            <person name="Rey-Velasco X."/>
        </authorList>
    </citation>
    <scope>NUCLEOTIDE SEQUENCE [LARGE SCALE GENOMIC DNA]</scope>
    <source>
        <strain evidence="4 5">W242</strain>
    </source>
</reference>
<dbReference type="InterPro" id="IPR038765">
    <property type="entry name" value="Papain-like_cys_pep_sf"/>
</dbReference>
<accession>A0ABU2YC75</accession>
<evidence type="ECO:0000313" key="5">
    <source>
        <dbReference type="Proteomes" id="UP001254488"/>
    </source>
</evidence>
<dbReference type="Gene3D" id="2.60.120.1130">
    <property type="match status" value="1"/>
</dbReference>
<evidence type="ECO:0000259" key="2">
    <source>
        <dbReference type="Pfam" id="PF01841"/>
    </source>
</evidence>
<feature type="signal peptide" evidence="1">
    <location>
        <begin position="1"/>
        <end position="19"/>
    </location>
</feature>
<dbReference type="EMBL" id="JAVRHZ010000003">
    <property type="protein sequence ID" value="MDT0555787.1"/>
    <property type="molecule type" value="Genomic_DNA"/>
</dbReference>
<dbReference type="SUPFAM" id="SSF54001">
    <property type="entry name" value="Cysteine proteinases"/>
    <property type="match status" value="1"/>
</dbReference>
<protein>
    <submittedName>
        <fullName evidence="4">DUF3857 domain-containing protein</fullName>
    </submittedName>
</protein>
<keyword evidence="1" id="KW-0732">Signal</keyword>
<organism evidence="4 5">
    <name type="scientific">Patiriisocius hiemis</name>
    <dbReference type="NCBI Taxonomy" id="3075604"/>
    <lineage>
        <taxon>Bacteria</taxon>
        <taxon>Pseudomonadati</taxon>
        <taxon>Bacteroidota</taxon>
        <taxon>Flavobacteriia</taxon>
        <taxon>Flavobacteriales</taxon>
        <taxon>Flavobacteriaceae</taxon>
        <taxon>Patiriisocius</taxon>
    </lineage>
</organism>
<dbReference type="Pfam" id="PF12969">
    <property type="entry name" value="DUF3857"/>
    <property type="match status" value="1"/>
</dbReference>
<feature type="chain" id="PRO_5045607349" evidence="1">
    <location>
        <begin position="20"/>
        <end position="632"/>
    </location>
</feature>
<dbReference type="RefSeq" id="WP_311332739.1">
    <property type="nucleotide sequence ID" value="NZ_JAVRHZ010000003.1"/>
</dbReference>
<evidence type="ECO:0000256" key="1">
    <source>
        <dbReference type="SAM" id="SignalP"/>
    </source>
</evidence>
<dbReference type="InterPro" id="IPR002931">
    <property type="entry name" value="Transglutaminase-like"/>
</dbReference>
<feature type="domain" description="Transglutaminase-like" evidence="2">
    <location>
        <begin position="273"/>
        <end position="381"/>
    </location>
</feature>
<gene>
    <name evidence="4" type="ORF">RM538_07220</name>
</gene>
<dbReference type="Gene3D" id="3.10.620.30">
    <property type="match status" value="1"/>
</dbReference>
<sequence>MFKFLVVFFLAFISTNAQVDFSILSIPSELKENANSVLVKENIIVDVSEEAKMIVEEYSVRTIFNELGNRHLNAVEYYDENSKIKKIEAYIYDALGNEIAHYKKRDFKDVSAADGFSLYSDNRVLFLDYTPTTYPYTIVYTSETETGNTAFIRPWTPIGGYVRGTMESTYTLKFDPANKPKYKADNLEDYSISIDEKPTEYVFKAKNIKAIKYEELSPSFNDIAPRISVALNEFYLEGEKGYGSDWETFGKWMNDQLLSGVSELPIATVEKVKALVANEQTNEAKARKIYQYLQDKVRYISIQIGIGGWKPMLAKDVDYLGYGDCKALTNYTKALLDAVGVPSYYTVLYAGNEERNIDKDFTSMQGNHVILGIPDEDNITWLECTSQEVPYSYLGNFTDDRDVLLVTPQGGKIVTTKKYTSKENLQEQKATVNLDLEGGVSINFTGTSWGTQYGNKFKNKNKTAVDQEKEYKNRWGYLNGVSVGDVNLTNDRENISFSENLKLYVPNYTTKVGDDFLLCLNVLNQSQYIPPRYRERNQTLYLREGYLDTDEITFNIPETYSIEELPEDKSIENKFGTYEISFSKNEKNQIIYKRSFLLNKGSFSKEDYKNYRNFRRQIAKLDKTKILLKKNN</sequence>
<comment type="caution">
    <text evidence="4">The sequence shown here is derived from an EMBL/GenBank/DDBJ whole genome shotgun (WGS) entry which is preliminary data.</text>
</comment>